<name>A0A2X2VLZ0_CHRJE</name>
<sequence>MVISVVGSILDAVVVAKISAKLVQSGNYKKLTTNIMNIEKMQQLLENESDGNKLYDLLIDCGKKYPWTPQEKNQLKNIIIKICDDPSEQARSASIRVLCFYWEMEEFRDKAWEMFSYDKDDDTRSDALISWANTYRKQNKASVMKTLYSILEDKNTEVNIRETAYRSIFYVSPLTAENRPNQILDWDHFDENVDWKLIEKMISEAQ</sequence>
<dbReference type="InterPro" id="IPR016024">
    <property type="entry name" value="ARM-type_fold"/>
</dbReference>
<dbReference type="SUPFAM" id="SSF48371">
    <property type="entry name" value="ARM repeat"/>
    <property type="match status" value="1"/>
</dbReference>
<dbReference type="AlphaFoldDB" id="A0A2X2VLZ0"/>
<accession>A0A2X2VLZ0</accession>
<evidence type="ECO:0008006" key="5">
    <source>
        <dbReference type="Google" id="ProtNLM"/>
    </source>
</evidence>
<dbReference type="EMBL" id="FNEG01000004">
    <property type="protein sequence ID" value="SDJ09164.1"/>
    <property type="molecule type" value="Genomic_DNA"/>
</dbReference>
<dbReference type="Proteomes" id="UP000251670">
    <property type="component" value="Unassembled WGS sequence"/>
</dbReference>
<evidence type="ECO:0000313" key="2">
    <source>
        <dbReference type="EMBL" id="SQB27847.1"/>
    </source>
</evidence>
<dbReference type="STRING" id="445960.SAMN05421542_2610"/>
<evidence type="ECO:0000313" key="4">
    <source>
        <dbReference type="Proteomes" id="UP000251670"/>
    </source>
</evidence>
<protein>
    <recommendedName>
        <fullName evidence="5">DNA alkylation repair enzyme</fullName>
    </recommendedName>
</protein>
<reference evidence="1 3" key="1">
    <citation type="submission" date="2016-10" db="EMBL/GenBank/DDBJ databases">
        <authorList>
            <person name="Varghese N."/>
            <person name="Submissions S."/>
        </authorList>
    </citation>
    <scope>NUCLEOTIDE SEQUENCE [LARGE SCALE GENOMIC DNA]</scope>
    <source>
        <strain evidence="1 3">DSM 19299</strain>
    </source>
</reference>
<dbReference type="RefSeq" id="WP_089736893.1">
    <property type="nucleotide sequence ID" value="NZ_FNEG01000004.1"/>
</dbReference>
<dbReference type="OrthoDB" id="1260547at2"/>
<gene>
    <name evidence="2" type="ORF">NCTC13492_01430</name>
    <name evidence="1" type="ORF">SAMN05421542_2610</name>
</gene>
<keyword evidence="3" id="KW-1185">Reference proteome</keyword>
<evidence type="ECO:0000313" key="3">
    <source>
        <dbReference type="Proteomes" id="UP000199426"/>
    </source>
</evidence>
<dbReference type="EMBL" id="UAWB01000002">
    <property type="protein sequence ID" value="SQB27847.1"/>
    <property type="molecule type" value="Genomic_DNA"/>
</dbReference>
<organism evidence="2 4">
    <name type="scientific">Chryseobacterium jejuense</name>
    <dbReference type="NCBI Taxonomy" id="445960"/>
    <lineage>
        <taxon>Bacteria</taxon>
        <taxon>Pseudomonadati</taxon>
        <taxon>Bacteroidota</taxon>
        <taxon>Flavobacteriia</taxon>
        <taxon>Flavobacteriales</taxon>
        <taxon>Weeksellaceae</taxon>
        <taxon>Chryseobacterium group</taxon>
        <taxon>Chryseobacterium</taxon>
    </lineage>
</organism>
<dbReference type="Proteomes" id="UP000199426">
    <property type="component" value="Unassembled WGS sequence"/>
</dbReference>
<evidence type="ECO:0000313" key="1">
    <source>
        <dbReference type="EMBL" id="SDJ09164.1"/>
    </source>
</evidence>
<reference evidence="2 4" key="2">
    <citation type="submission" date="2018-06" db="EMBL/GenBank/DDBJ databases">
        <authorList>
            <consortium name="Pathogen Informatics"/>
            <person name="Doyle S."/>
        </authorList>
    </citation>
    <scope>NUCLEOTIDE SEQUENCE [LARGE SCALE GENOMIC DNA]</scope>
    <source>
        <strain evidence="2 4">NCTC13492</strain>
    </source>
</reference>
<proteinExistence type="predicted"/>